<dbReference type="Gene3D" id="1.10.10.10">
    <property type="entry name" value="Winged helix-like DNA-binding domain superfamily/Winged helix DNA-binding domain"/>
    <property type="match status" value="1"/>
</dbReference>
<dbReference type="InterPro" id="IPR036390">
    <property type="entry name" value="WH_DNA-bd_sf"/>
</dbReference>
<dbReference type="InterPro" id="IPR000835">
    <property type="entry name" value="HTH_MarR-typ"/>
</dbReference>
<keyword evidence="6" id="KW-1185">Reference proteome</keyword>
<name>A0A4R5EUP2_9RHOB</name>
<dbReference type="EMBL" id="SMFP01000005">
    <property type="protein sequence ID" value="TDE38512.1"/>
    <property type="molecule type" value="Genomic_DNA"/>
</dbReference>
<dbReference type="PANTHER" id="PTHR42756">
    <property type="entry name" value="TRANSCRIPTIONAL REGULATOR, MARR"/>
    <property type="match status" value="1"/>
</dbReference>
<dbReference type="PRINTS" id="PR00598">
    <property type="entry name" value="HTHMARR"/>
</dbReference>
<organism evidence="5 6">
    <name type="scientific">Antarcticimicrobium sediminis</name>
    <dbReference type="NCBI Taxonomy" id="2546227"/>
    <lineage>
        <taxon>Bacteria</taxon>
        <taxon>Pseudomonadati</taxon>
        <taxon>Pseudomonadota</taxon>
        <taxon>Alphaproteobacteria</taxon>
        <taxon>Rhodobacterales</taxon>
        <taxon>Paracoccaceae</taxon>
        <taxon>Antarcticimicrobium</taxon>
    </lineage>
</organism>
<reference evidence="5 6" key="1">
    <citation type="submission" date="2019-03" db="EMBL/GenBank/DDBJ databases">
        <authorList>
            <person name="Zhang S."/>
        </authorList>
    </citation>
    <scope>NUCLEOTIDE SEQUENCE [LARGE SCALE GENOMIC DNA]</scope>
    <source>
        <strain evidence="5 6">S4J41</strain>
    </source>
</reference>
<dbReference type="InterPro" id="IPR036388">
    <property type="entry name" value="WH-like_DNA-bd_sf"/>
</dbReference>
<evidence type="ECO:0000313" key="5">
    <source>
        <dbReference type="EMBL" id="TDE38512.1"/>
    </source>
</evidence>
<dbReference type="Pfam" id="PF12802">
    <property type="entry name" value="MarR_2"/>
    <property type="match status" value="1"/>
</dbReference>
<evidence type="ECO:0000256" key="1">
    <source>
        <dbReference type="ARBA" id="ARBA00023015"/>
    </source>
</evidence>
<evidence type="ECO:0000256" key="2">
    <source>
        <dbReference type="ARBA" id="ARBA00023125"/>
    </source>
</evidence>
<gene>
    <name evidence="5" type="ORF">E1B25_09955</name>
</gene>
<dbReference type="SMART" id="SM00347">
    <property type="entry name" value="HTH_MARR"/>
    <property type="match status" value="1"/>
</dbReference>
<proteinExistence type="predicted"/>
<dbReference type="PROSITE" id="PS50995">
    <property type="entry name" value="HTH_MARR_2"/>
    <property type="match status" value="1"/>
</dbReference>
<dbReference type="GO" id="GO:0003700">
    <property type="term" value="F:DNA-binding transcription factor activity"/>
    <property type="evidence" value="ECO:0007669"/>
    <property type="project" value="InterPro"/>
</dbReference>
<keyword evidence="3" id="KW-0804">Transcription</keyword>
<comment type="caution">
    <text evidence="5">The sequence shown here is derived from an EMBL/GenBank/DDBJ whole genome shotgun (WGS) entry which is preliminary data.</text>
</comment>
<evidence type="ECO:0000259" key="4">
    <source>
        <dbReference type="PROSITE" id="PS50995"/>
    </source>
</evidence>
<dbReference type="SUPFAM" id="SSF46785">
    <property type="entry name" value="Winged helix' DNA-binding domain"/>
    <property type="match status" value="1"/>
</dbReference>
<evidence type="ECO:0000256" key="3">
    <source>
        <dbReference type="ARBA" id="ARBA00023163"/>
    </source>
</evidence>
<evidence type="ECO:0000313" key="6">
    <source>
        <dbReference type="Proteomes" id="UP000294662"/>
    </source>
</evidence>
<dbReference type="Proteomes" id="UP000294662">
    <property type="component" value="Unassembled WGS sequence"/>
</dbReference>
<protein>
    <submittedName>
        <fullName evidence="5">MarR family transcriptional regulator</fullName>
    </submittedName>
</protein>
<sequence length="166" mass="18664">MEQPEQGPAATEAVAGQSNWLGEVGLNGFAPYLMNRIMGRYNADLRRDMTALGLSTAKMRAIAVLSVMDGLQMSQLGVYAVVEQSTLSRALESLCSDGLCRRESDPDDQRASRIFMTRTGRAAFDQMWPQMAESHERMFEGIDEEERRAFLSTLHKMLANIRKHDF</sequence>
<feature type="domain" description="HTH marR-type" evidence="4">
    <location>
        <begin position="27"/>
        <end position="159"/>
    </location>
</feature>
<dbReference type="GO" id="GO:0003677">
    <property type="term" value="F:DNA binding"/>
    <property type="evidence" value="ECO:0007669"/>
    <property type="project" value="UniProtKB-KW"/>
</dbReference>
<dbReference type="AlphaFoldDB" id="A0A4R5EUP2"/>
<dbReference type="OrthoDB" id="7559832at2"/>
<keyword evidence="1" id="KW-0805">Transcription regulation</keyword>
<keyword evidence="2" id="KW-0238">DNA-binding</keyword>
<dbReference type="PANTHER" id="PTHR42756:SF1">
    <property type="entry name" value="TRANSCRIPTIONAL REPRESSOR OF EMRAB OPERON"/>
    <property type="match status" value="1"/>
</dbReference>
<accession>A0A4R5EUP2</accession>